<reference evidence="2 3" key="1">
    <citation type="journal article" date="2023" name="bioRxiv">
        <title>High-quality genome assemblies of four members of thePodospora anserinaspecies complex.</title>
        <authorList>
            <person name="Ament-Velasquez S.L."/>
            <person name="Vogan A.A."/>
            <person name="Wallerman O."/>
            <person name="Hartmann F."/>
            <person name="Gautier V."/>
            <person name="Silar P."/>
            <person name="Giraud T."/>
            <person name="Johannesson H."/>
        </authorList>
    </citation>
    <scope>NUCLEOTIDE SEQUENCE [LARGE SCALE GENOMIC DNA]</scope>
    <source>
        <strain evidence="2 3">CBS 112042</strain>
    </source>
</reference>
<proteinExistence type="predicted"/>
<name>A0ABR0FY64_9PEZI</name>
<gene>
    <name evidence="2" type="ORF">QC761_0007510</name>
</gene>
<dbReference type="EMBL" id="JAFFGZ010000001">
    <property type="protein sequence ID" value="KAK4648080.1"/>
    <property type="molecule type" value="Genomic_DNA"/>
</dbReference>
<evidence type="ECO:0000256" key="1">
    <source>
        <dbReference type="SAM" id="MobiDB-lite"/>
    </source>
</evidence>
<dbReference type="RefSeq" id="XP_062737056.1">
    <property type="nucleotide sequence ID" value="XM_062871860.1"/>
</dbReference>
<feature type="region of interest" description="Disordered" evidence="1">
    <location>
        <begin position="68"/>
        <end position="88"/>
    </location>
</feature>
<feature type="compositionally biased region" description="Low complexity" evidence="1">
    <location>
        <begin position="68"/>
        <end position="77"/>
    </location>
</feature>
<sequence>MRCVGERHASAFRGRLDVKVTSALAMLKKPSSWHRPVLVPPCPTGLSSDLNSAATKLTARLLGLSSLGTRSSSGQTRKTSPSSPLSVPSGWERLRTCSKFSLLPSHQPPPFSHVFGSIAHPTSVTSHQDIVNTTGPYTIRTAQCGNVLRRECNPVTVLEIMARVTSGLLTIATEYGNCGRYVHASFNLIAG</sequence>
<protein>
    <submittedName>
        <fullName evidence="2">Uncharacterized protein</fullName>
    </submittedName>
</protein>
<organism evidence="2 3">
    <name type="scientific">Podospora bellae-mahoneyi</name>
    <dbReference type="NCBI Taxonomy" id="2093777"/>
    <lineage>
        <taxon>Eukaryota</taxon>
        <taxon>Fungi</taxon>
        <taxon>Dikarya</taxon>
        <taxon>Ascomycota</taxon>
        <taxon>Pezizomycotina</taxon>
        <taxon>Sordariomycetes</taxon>
        <taxon>Sordariomycetidae</taxon>
        <taxon>Sordariales</taxon>
        <taxon>Podosporaceae</taxon>
        <taxon>Podospora</taxon>
    </lineage>
</organism>
<dbReference type="Proteomes" id="UP001322138">
    <property type="component" value="Unassembled WGS sequence"/>
</dbReference>
<accession>A0ABR0FY64</accession>
<dbReference type="GeneID" id="87890925"/>
<evidence type="ECO:0000313" key="2">
    <source>
        <dbReference type="EMBL" id="KAK4648080.1"/>
    </source>
</evidence>
<evidence type="ECO:0000313" key="3">
    <source>
        <dbReference type="Proteomes" id="UP001322138"/>
    </source>
</evidence>
<comment type="caution">
    <text evidence="2">The sequence shown here is derived from an EMBL/GenBank/DDBJ whole genome shotgun (WGS) entry which is preliminary data.</text>
</comment>
<keyword evidence="3" id="KW-1185">Reference proteome</keyword>